<gene>
    <name evidence="1" type="ORF">TCEB3V08_LOCUS3585</name>
</gene>
<evidence type="ECO:0000313" key="1">
    <source>
        <dbReference type="EMBL" id="CAD7396396.1"/>
    </source>
</evidence>
<dbReference type="AlphaFoldDB" id="A0A7R9CJF6"/>
<organism evidence="1">
    <name type="scientific">Timema cristinae</name>
    <name type="common">Walking stick</name>
    <dbReference type="NCBI Taxonomy" id="61476"/>
    <lineage>
        <taxon>Eukaryota</taxon>
        <taxon>Metazoa</taxon>
        <taxon>Ecdysozoa</taxon>
        <taxon>Arthropoda</taxon>
        <taxon>Hexapoda</taxon>
        <taxon>Insecta</taxon>
        <taxon>Pterygota</taxon>
        <taxon>Neoptera</taxon>
        <taxon>Polyneoptera</taxon>
        <taxon>Phasmatodea</taxon>
        <taxon>Timematodea</taxon>
        <taxon>Timematoidea</taxon>
        <taxon>Timematidae</taxon>
        <taxon>Timema</taxon>
    </lineage>
</organism>
<sequence length="112" mass="12264">MSTKSLRTVGSPPVSLILVTPSLTKSSANRRTSSVDRSCDLDEPPSTVDLGLVKFSRPRTPTVYRSLTGIGGSVGGRSQRRPSTLLQLLLLKPCLLRERHLRPFGRQIPNNL</sequence>
<dbReference type="EMBL" id="OC317355">
    <property type="protein sequence ID" value="CAD7396396.1"/>
    <property type="molecule type" value="Genomic_DNA"/>
</dbReference>
<accession>A0A7R9CJF6</accession>
<protein>
    <submittedName>
        <fullName evidence="1">Uncharacterized protein</fullName>
    </submittedName>
</protein>
<reference evidence="1" key="1">
    <citation type="submission" date="2020-11" db="EMBL/GenBank/DDBJ databases">
        <authorList>
            <person name="Tran Van P."/>
        </authorList>
    </citation>
    <scope>NUCLEOTIDE SEQUENCE</scope>
</reference>
<name>A0A7R9CJF6_TIMCR</name>
<proteinExistence type="predicted"/>